<keyword evidence="1" id="KW-0677">Repeat</keyword>
<proteinExistence type="predicted"/>
<dbReference type="AlphaFoldDB" id="A0A6G0WT50"/>
<evidence type="ECO:0000256" key="4">
    <source>
        <dbReference type="SAM" id="MobiDB-lite"/>
    </source>
</evidence>
<evidence type="ECO:0000256" key="1">
    <source>
        <dbReference type="ARBA" id="ARBA00022737"/>
    </source>
</evidence>
<name>A0A6G0WT50_9STRA</name>
<evidence type="ECO:0000313" key="5">
    <source>
        <dbReference type="EMBL" id="KAF0730607.1"/>
    </source>
</evidence>
<accession>A0A6G0WT50</accession>
<gene>
    <name evidence="5" type="ORF">Ae201684_012026</name>
</gene>
<keyword evidence="6" id="KW-1185">Reference proteome</keyword>
<dbReference type="PROSITE" id="PS50297">
    <property type="entry name" value="ANK_REP_REGION"/>
    <property type="match status" value="4"/>
</dbReference>
<dbReference type="Proteomes" id="UP000481153">
    <property type="component" value="Unassembled WGS sequence"/>
</dbReference>
<comment type="caution">
    <text evidence="5">The sequence shown here is derived from an EMBL/GenBank/DDBJ whole genome shotgun (WGS) entry which is preliminary data.</text>
</comment>
<dbReference type="SUPFAM" id="SSF48403">
    <property type="entry name" value="Ankyrin repeat"/>
    <property type="match status" value="1"/>
</dbReference>
<dbReference type="PANTHER" id="PTHR24198">
    <property type="entry name" value="ANKYRIN REPEAT AND PROTEIN KINASE DOMAIN-CONTAINING PROTEIN"/>
    <property type="match status" value="1"/>
</dbReference>
<sequence length="519" mass="57691">MENSVNLRLLPTTPSATPVDGTEKITTRKRNVQHVATHEDKLRVMTWMLAEEQALMEDGYDHNNQVHGDGSAVLKKSDKVVGKSERMCLATRAIAQFPELFRGTAQANYMKASRWWKESKEYIYETSGMSATKKARSGRGRKTNAWTSWLQTELKNMIELEPNATWNNKDLLAMAKSILENSIHPEFNKDFIVPHRNCPLSDLINLRWVQVFKEKFHVNAAARPSELSEIKEAELLHHLATIRDTKGGPIGKKDVLMVANQLLRETQPTLKMDPSWYKGFCDRHPDLNLTPLPTSVTSSTRDFPTRPAAPRIIKSDVSVVALPIDEVKVGELFQAINHGHFNVVKSLLIQGVSPEGCDDTGCTALLVATQGCQFNMVKVLLEFGAKTEARDQNGLTPLVIAATSSQFHVAKSLLESQANIEATNEQCKTPLMLAAERGDLKLVKLFLRMGANIEARDEDDNTAVLLAAKNQHDRVVEFLVKKGATVHVQDVDGVSLAELTKASKQTTLPESLDTTNVLV</sequence>
<feature type="repeat" description="ANK" evidence="3">
    <location>
        <begin position="459"/>
        <end position="491"/>
    </location>
</feature>
<dbReference type="PANTHER" id="PTHR24198:SF165">
    <property type="entry name" value="ANKYRIN REPEAT-CONTAINING PROTEIN-RELATED"/>
    <property type="match status" value="1"/>
</dbReference>
<evidence type="ECO:0000313" key="6">
    <source>
        <dbReference type="Proteomes" id="UP000481153"/>
    </source>
</evidence>
<dbReference type="Pfam" id="PF12796">
    <property type="entry name" value="Ank_2"/>
    <property type="match status" value="2"/>
</dbReference>
<evidence type="ECO:0000256" key="2">
    <source>
        <dbReference type="ARBA" id="ARBA00023043"/>
    </source>
</evidence>
<feature type="compositionally biased region" description="Polar residues" evidence="4">
    <location>
        <begin position="1"/>
        <end position="16"/>
    </location>
</feature>
<dbReference type="EMBL" id="VJMJ01000153">
    <property type="protein sequence ID" value="KAF0730607.1"/>
    <property type="molecule type" value="Genomic_DNA"/>
</dbReference>
<protein>
    <submittedName>
        <fullName evidence="5">Uncharacterized protein</fullName>
    </submittedName>
</protein>
<dbReference type="PROSITE" id="PS50088">
    <property type="entry name" value="ANK_REPEAT"/>
    <property type="match status" value="4"/>
</dbReference>
<evidence type="ECO:0000256" key="3">
    <source>
        <dbReference type="PROSITE-ProRule" id="PRU00023"/>
    </source>
</evidence>
<feature type="repeat" description="ANK" evidence="3">
    <location>
        <begin position="393"/>
        <end position="425"/>
    </location>
</feature>
<dbReference type="InterPro" id="IPR036770">
    <property type="entry name" value="Ankyrin_rpt-contain_sf"/>
</dbReference>
<feature type="region of interest" description="Disordered" evidence="4">
    <location>
        <begin position="1"/>
        <end position="20"/>
    </location>
</feature>
<dbReference type="InterPro" id="IPR002110">
    <property type="entry name" value="Ankyrin_rpt"/>
</dbReference>
<organism evidence="5 6">
    <name type="scientific">Aphanomyces euteiches</name>
    <dbReference type="NCBI Taxonomy" id="100861"/>
    <lineage>
        <taxon>Eukaryota</taxon>
        <taxon>Sar</taxon>
        <taxon>Stramenopiles</taxon>
        <taxon>Oomycota</taxon>
        <taxon>Saprolegniomycetes</taxon>
        <taxon>Saprolegniales</taxon>
        <taxon>Verrucalvaceae</taxon>
        <taxon>Aphanomyces</taxon>
    </lineage>
</organism>
<dbReference type="VEuPathDB" id="FungiDB:AeMF1_009641"/>
<reference evidence="5 6" key="1">
    <citation type="submission" date="2019-07" db="EMBL/GenBank/DDBJ databases">
        <title>Genomics analysis of Aphanomyces spp. identifies a new class of oomycete effector associated with host adaptation.</title>
        <authorList>
            <person name="Gaulin E."/>
        </authorList>
    </citation>
    <scope>NUCLEOTIDE SEQUENCE [LARGE SCALE GENOMIC DNA]</scope>
    <source>
        <strain evidence="5 6">ATCC 201684</strain>
    </source>
</reference>
<feature type="repeat" description="ANK" evidence="3">
    <location>
        <begin position="360"/>
        <end position="392"/>
    </location>
</feature>
<dbReference type="SMART" id="SM00248">
    <property type="entry name" value="ANK"/>
    <property type="match status" value="4"/>
</dbReference>
<feature type="repeat" description="ANK" evidence="3">
    <location>
        <begin position="426"/>
        <end position="458"/>
    </location>
</feature>
<dbReference type="Gene3D" id="1.25.40.20">
    <property type="entry name" value="Ankyrin repeat-containing domain"/>
    <property type="match status" value="1"/>
</dbReference>
<keyword evidence="2 3" id="KW-0040">ANK repeat</keyword>